<accession>A0ABW4IFE7</accession>
<name>A0ABW4IFE7_9SPHI</name>
<dbReference type="RefSeq" id="WP_379663851.1">
    <property type="nucleotide sequence ID" value="NZ_JBHUDG010000048.1"/>
</dbReference>
<feature type="chain" id="PRO_5045222071" evidence="1">
    <location>
        <begin position="20"/>
        <end position="128"/>
    </location>
</feature>
<gene>
    <name evidence="2" type="ORF">ACFSAH_16535</name>
</gene>
<keyword evidence="3" id="KW-1185">Reference proteome</keyword>
<proteinExistence type="predicted"/>
<evidence type="ECO:0000256" key="1">
    <source>
        <dbReference type="SAM" id="SignalP"/>
    </source>
</evidence>
<evidence type="ECO:0000313" key="2">
    <source>
        <dbReference type="EMBL" id="MFD1631483.1"/>
    </source>
</evidence>
<dbReference type="Proteomes" id="UP001597118">
    <property type="component" value="Unassembled WGS sequence"/>
</dbReference>
<sequence length="128" mass="14448">MKKYLSILFLVVVGQTAFADIIDDVAQSFKNGNAKSLAQYFASSIELSMLNQEDVYSSAQAEIIFKDFFQKNTPVSTRVIHKVTSNANYKFGVILLSTSKNNYRISYELKSASGKFLITQVRIEENKE</sequence>
<dbReference type="InterPro" id="IPR031977">
    <property type="entry name" value="DUF4783"/>
</dbReference>
<dbReference type="Gene3D" id="3.10.450.50">
    <property type="match status" value="1"/>
</dbReference>
<reference evidence="3" key="1">
    <citation type="journal article" date="2019" name="Int. J. Syst. Evol. Microbiol.">
        <title>The Global Catalogue of Microorganisms (GCM) 10K type strain sequencing project: providing services to taxonomists for standard genome sequencing and annotation.</title>
        <authorList>
            <consortium name="The Broad Institute Genomics Platform"/>
            <consortium name="The Broad Institute Genome Sequencing Center for Infectious Disease"/>
            <person name="Wu L."/>
            <person name="Ma J."/>
        </authorList>
    </citation>
    <scope>NUCLEOTIDE SEQUENCE [LARGE SCALE GENOMIC DNA]</scope>
    <source>
        <strain evidence="3">CCUG 53762</strain>
    </source>
</reference>
<dbReference type="Pfam" id="PF16022">
    <property type="entry name" value="DUF4783"/>
    <property type="match status" value="1"/>
</dbReference>
<protein>
    <submittedName>
        <fullName evidence="2">DUF4783 domain-containing protein</fullName>
    </submittedName>
</protein>
<comment type="caution">
    <text evidence="2">The sequence shown here is derived from an EMBL/GenBank/DDBJ whole genome shotgun (WGS) entry which is preliminary data.</text>
</comment>
<evidence type="ECO:0000313" key="3">
    <source>
        <dbReference type="Proteomes" id="UP001597118"/>
    </source>
</evidence>
<organism evidence="2 3">
    <name type="scientific">Pseudopedobacter beijingensis</name>
    <dbReference type="NCBI Taxonomy" id="1207056"/>
    <lineage>
        <taxon>Bacteria</taxon>
        <taxon>Pseudomonadati</taxon>
        <taxon>Bacteroidota</taxon>
        <taxon>Sphingobacteriia</taxon>
        <taxon>Sphingobacteriales</taxon>
        <taxon>Sphingobacteriaceae</taxon>
        <taxon>Pseudopedobacter</taxon>
    </lineage>
</organism>
<dbReference type="EMBL" id="JBHUDG010000048">
    <property type="protein sequence ID" value="MFD1631483.1"/>
    <property type="molecule type" value="Genomic_DNA"/>
</dbReference>
<feature type="signal peptide" evidence="1">
    <location>
        <begin position="1"/>
        <end position="19"/>
    </location>
</feature>
<keyword evidence="1" id="KW-0732">Signal</keyword>